<keyword evidence="2" id="KW-1185">Reference proteome</keyword>
<evidence type="ECO:0000313" key="1">
    <source>
        <dbReference type="EMBL" id="KAJ6264528.1"/>
    </source>
</evidence>
<accession>A0AAD6J4W5</accession>
<reference evidence="1" key="1">
    <citation type="submission" date="2023-01" db="EMBL/GenBank/DDBJ databases">
        <title>The chitinases involved in constricting ring structure development in the nematode-trapping fungus Drechslerella dactyloides.</title>
        <authorList>
            <person name="Wang R."/>
            <person name="Zhang L."/>
            <person name="Tang P."/>
            <person name="Li S."/>
            <person name="Liang L."/>
        </authorList>
    </citation>
    <scope>NUCLEOTIDE SEQUENCE</scope>
    <source>
        <strain evidence="1">YMF1.00031</strain>
    </source>
</reference>
<dbReference type="Proteomes" id="UP001221413">
    <property type="component" value="Unassembled WGS sequence"/>
</dbReference>
<sequence>MESRSWKKPPAAYEVPTERTAFLTLRRSSLISSHSLPPRITIITIIIITSNRHGLSNNGLLGLIRKRQLADCSYAALPACPFPRKTLDPTESRLDLIRPAGAS</sequence>
<protein>
    <submittedName>
        <fullName evidence="1">Uncharacterized protein</fullName>
    </submittedName>
</protein>
<name>A0AAD6J4W5_DREDA</name>
<evidence type="ECO:0000313" key="2">
    <source>
        <dbReference type="Proteomes" id="UP001221413"/>
    </source>
</evidence>
<proteinExistence type="predicted"/>
<dbReference type="EMBL" id="JAQGDS010000001">
    <property type="protein sequence ID" value="KAJ6264528.1"/>
    <property type="molecule type" value="Genomic_DNA"/>
</dbReference>
<gene>
    <name evidence="1" type="ORF">Dda_0675</name>
</gene>
<comment type="caution">
    <text evidence="1">The sequence shown here is derived from an EMBL/GenBank/DDBJ whole genome shotgun (WGS) entry which is preliminary data.</text>
</comment>
<dbReference type="AlphaFoldDB" id="A0AAD6J4W5"/>
<organism evidence="1 2">
    <name type="scientific">Drechslerella dactyloides</name>
    <name type="common">Nematode-trapping fungus</name>
    <name type="synonym">Arthrobotrys dactyloides</name>
    <dbReference type="NCBI Taxonomy" id="74499"/>
    <lineage>
        <taxon>Eukaryota</taxon>
        <taxon>Fungi</taxon>
        <taxon>Dikarya</taxon>
        <taxon>Ascomycota</taxon>
        <taxon>Pezizomycotina</taxon>
        <taxon>Orbiliomycetes</taxon>
        <taxon>Orbiliales</taxon>
        <taxon>Orbiliaceae</taxon>
        <taxon>Drechslerella</taxon>
    </lineage>
</organism>